<dbReference type="PROSITE" id="PS51257">
    <property type="entry name" value="PROKAR_LIPOPROTEIN"/>
    <property type="match status" value="1"/>
</dbReference>
<gene>
    <name evidence="3" type="ORF">SAMN05443661_11531</name>
</gene>
<feature type="compositionally biased region" description="Acidic residues" evidence="1">
    <location>
        <begin position="45"/>
        <end position="57"/>
    </location>
</feature>
<dbReference type="RefSeq" id="WP_005581507.1">
    <property type="nucleotide sequence ID" value="NZ_FORO01000015.1"/>
</dbReference>
<name>A0A1I3NVU8_9EURY</name>
<dbReference type="Pfam" id="PF14534">
    <property type="entry name" value="DUF4440"/>
    <property type="match status" value="1"/>
</dbReference>
<dbReference type="AlphaFoldDB" id="A0A1I3NVU8"/>
<evidence type="ECO:0000256" key="1">
    <source>
        <dbReference type="SAM" id="MobiDB-lite"/>
    </source>
</evidence>
<dbReference type="SUPFAM" id="SSF54427">
    <property type="entry name" value="NTF2-like"/>
    <property type="match status" value="1"/>
</dbReference>
<dbReference type="Gene3D" id="3.10.450.50">
    <property type="match status" value="1"/>
</dbReference>
<reference evidence="3 4" key="1">
    <citation type="submission" date="2016-10" db="EMBL/GenBank/DDBJ databases">
        <authorList>
            <person name="de Groot N.N."/>
        </authorList>
    </citation>
    <scope>NUCLEOTIDE SEQUENCE [LARGE SCALE GENOMIC DNA]</scope>
    <source>
        <strain evidence="3 4">SP2</strain>
    </source>
</reference>
<sequence>MDRRTLLKGTAVATALTLAGCTENGETADPDGNGEEETENGAAEDPVDEDRDEDDEELATLSEAYWEAFEDGDSDQYSQLFHSESSYGNQETWDKDDYWVSEELTVTVEDREIAYHTDTTATITEQVRWETPEEGETDLESVLEVEIEDGEWKIVAPSQARPAQ</sequence>
<proteinExistence type="predicted"/>
<evidence type="ECO:0000259" key="2">
    <source>
        <dbReference type="Pfam" id="PF14534"/>
    </source>
</evidence>
<dbReference type="InterPro" id="IPR027843">
    <property type="entry name" value="DUF4440"/>
</dbReference>
<feature type="compositionally biased region" description="Acidic residues" evidence="1">
    <location>
        <begin position="26"/>
        <end position="39"/>
    </location>
</feature>
<feature type="domain" description="DUF4440" evidence="2">
    <location>
        <begin position="59"/>
        <end position="154"/>
    </location>
</feature>
<feature type="region of interest" description="Disordered" evidence="1">
    <location>
        <begin position="20"/>
        <end position="57"/>
    </location>
</feature>
<dbReference type="EMBL" id="FORO01000015">
    <property type="protein sequence ID" value="SFJ13361.1"/>
    <property type="molecule type" value="Genomic_DNA"/>
</dbReference>
<dbReference type="Proteomes" id="UP000182829">
    <property type="component" value="Unassembled WGS sequence"/>
</dbReference>
<dbReference type="InterPro" id="IPR032710">
    <property type="entry name" value="NTF2-like_dom_sf"/>
</dbReference>
<organism evidence="3 4">
    <name type="scientific">Natronobacterium gregoryi</name>
    <dbReference type="NCBI Taxonomy" id="44930"/>
    <lineage>
        <taxon>Archaea</taxon>
        <taxon>Methanobacteriati</taxon>
        <taxon>Methanobacteriota</taxon>
        <taxon>Stenosarchaea group</taxon>
        <taxon>Halobacteria</taxon>
        <taxon>Halobacteriales</taxon>
        <taxon>Natrialbaceae</taxon>
        <taxon>Natronobacterium</taxon>
    </lineage>
</organism>
<dbReference type="GeneID" id="14207854"/>
<accession>A0A1I3NVU8</accession>
<evidence type="ECO:0000313" key="3">
    <source>
        <dbReference type="EMBL" id="SFJ13361.1"/>
    </source>
</evidence>
<protein>
    <submittedName>
        <fullName evidence="3">TAT (Twin-arginine translocation) pathway signal sequence</fullName>
    </submittedName>
</protein>
<evidence type="ECO:0000313" key="4">
    <source>
        <dbReference type="Proteomes" id="UP000182829"/>
    </source>
</evidence>